<reference evidence="1" key="1">
    <citation type="submission" date="2019-08" db="EMBL/GenBank/DDBJ databases">
        <authorList>
            <person name="Kucharzyk K."/>
            <person name="Murdoch R.W."/>
            <person name="Higgins S."/>
            <person name="Loffler F."/>
        </authorList>
    </citation>
    <scope>NUCLEOTIDE SEQUENCE</scope>
</reference>
<sequence length="233" mass="25929">MRHPTFTGTEVLDRRIQIHWLHPLPGQSHDRLRIEVEAAHPALTAHDLAQRLDRIDPETVKRVANAHPQGLEIGPGVGHLASAHPQQGRTGIEHRLAEDHGIRTTGGGLHEARDELGRVLSVGVHRQRVGEAATGGLVQAMQHRTALALIGRQHEHLQPLVLFRQGLQLFGRPIGAAVDHHPYRRPLRACSPHRIKHLGAGVVTWNQHEMRRGRQWHVRRSGDHAAEVLRAAA</sequence>
<dbReference type="AlphaFoldDB" id="A0A645EF78"/>
<gene>
    <name evidence="1" type="ORF">SDC9_146962</name>
</gene>
<name>A0A645EF78_9ZZZZ</name>
<accession>A0A645EF78</accession>
<proteinExistence type="predicted"/>
<evidence type="ECO:0000313" key="1">
    <source>
        <dbReference type="EMBL" id="MPM99768.1"/>
    </source>
</evidence>
<dbReference type="EMBL" id="VSSQ01045846">
    <property type="protein sequence ID" value="MPM99768.1"/>
    <property type="molecule type" value="Genomic_DNA"/>
</dbReference>
<protein>
    <submittedName>
        <fullName evidence="1">Uncharacterized protein</fullName>
    </submittedName>
</protein>
<comment type="caution">
    <text evidence="1">The sequence shown here is derived from an EMBL/GenBank/DDBJ whole genome shotgun (WGS) entry which is preliminary data.</text>
</comment>
<organism evidence="1">
    <name type="scientific">bioreactor metagenome</name>
    <dbReference type="NCBI Taxonomy" id="1076179"/>
    <lineage>
        <taxon>unclassified sequences</taxon>
        <taxon>metagenomes</taxon>
        <taxon>ecological metagenomes</taxon>
    </lineage>
</organism>